<dbReference type="STRING" id="1802129.A3J04_01845"/>
<proteinExistence type="predicted"/>
<accession>A0A1G2H3L7</accession>
<dbReference type="Proteomes" id="UP000177954">
    <property type="component" value="Unassembled WGS sequence"/>
</dbReference>
<evidence type="ECO:0000313" key="1">
    <source>
        <dbReference type="EMBL" id="OGZ57062.1"/>
    </source>
</evidence>
<sequence>MDDNLENRVKELEDRVKILEAGLVESVRTTTVIHPDNRVNFLEFLGQKKLDDDVKRTLAIAYWLDYFEKVDSFNVSDIEKYFRLARYAVPKNLNDKLSMNEKNRHVHPHRVKKGGKKSWYITNKGADFVETKLNKSN</sequence>
<protein>
    <submittedName>
        <fullName evidence="1">Uncharacterized protein</fullName>
    </submittedName>
</protein>
<dbReference type="AlphaFoldDB" id="A0A1G2H3L7"/>
<comment type="caution">
    <text evidence="1">The sequence shown here is derived from an EMBL/GenBank/DDBJ whole genome shotgun (WGS) entry which is preliminary data.</text>
</comment>
<name>A0A1G2H3L7_9BACT</name>
<organism evidence="1 2">
    <name type="scientific">Candidatus Ryanbacteria bacterium RIFCSPLOWO2_02_FULL_47_14</name>
    <dbReference type="NCBI Taxonomy" id="1802129"/>
    <lineage>
        <taxon>Bacteria</taxon>
        <taxon>Candidatus Ryaniibacteriota</taxon>
    </lineage>
</organism>
<dbReference type="EMBL" id="MHNZ01000001">
    <property type="protein sequence ID" value="OGZ57062.1"/>
    <property type="molecule type" value="Genomic_DNA"/>
</dbReference>
<gene>
    <name evidence="1" type="ORF">A3J04_01845</name>
</gene>
<reference evidence="1 2" key="1">
    <citation type="journal article" date="2016" name="Nat. Commun.">
        <title>Thousands of microbial genomes shed light on interconnected biogeochemical processes in an aquifer system.</title>
        <authorList>
            <person name="Anantharaman K."/>
            <person name="Brown C.T."/>
            <person name="Hug L.A."/>
            <person name="Sharon I."/>
            <person name="Castelle C.J."/>
            <person name="Probst A.J."/>
            <person name="Thomas B.C."/>
            <person name="Singh A."/>
            <person name="Wilkins M.J."/>
            <person name="Karaoz U."/>
            <person name="Brodie E.L."/>
            <person name="Williams K.H."/>
            <person name="Hubbard S.S."/>
            <person name="Banfield J.F."/>
        </authorList>
    </citation>
    <scope>NUCLEOTIDE SEQUENCE [LARGE SCALE GENOMIC DNA]</scope>
</reference>
<evidence type="ECO:0000313" key="2">
    <source>
        <dbReference type="Proteomes" id="UP000177954"/>
    </source>
</evidence>